<keyword evidence="2 5" id="KW-0812">Transmembrane</keyword>
<dbReference type="Gene3D" id="1.20.58.390">
    <property type="entry name" value="Neurotransmitter-gated ion-channel transmembrane domain"/>
    <property type="match status" value="1"/>
</dbReference>
<evidence type="ECO:0000313" key="8">
    <source>
        <dbReference type="EMBL" id="CAL1543065.1"/>
    </source>
</evidence>
<keyword evidence="4 5" id="KW-0472">Membrane</keyword>
<feature type="transmembrane region" description="Helical" evidence="5">
    <location>
        <begin position="183"/>
        <end position="201"/>
    </location>
</feature>
<comment type="similarity">
    <text evidence="5">Belongs to the ligand-gated ion channel (TC 1.A.9) family.</text>
</comment>
<dbReference type="GO" id="GO:0004888">
    <property type="term" value="F:transmembrane signaling receptor activity"/>
    <property type="evidence" value="ECO:0007669"/>
    <property type="project" value="InterPro"/>
</dbReference>
<dbReference type="InterPro" id="IPR036734">
    <property type="entry name" value="Neur_chan_lig-bd_sf"/>
</dbReference>
<evidence type="ECO:0000256" key="4">
    <source>
        <dbReference type="ARBA" id="ARBA00023136"/>
    </source>
</evidence>
<dbReference type="InterPro" id="IPR006201">
    <property type="entry name" value="Neur_channel"/>
</dbReference>
<dbReference type="CDD" id="cd18989">
    <property type="entry name" value="LGIC_ECD_cation"/>
    <property type="match status" value="1"/>
</dbReference>
<evidence type="ECO:0000259" key="7">
    <source>
        <dbReference type="Pfam" id="PF02932"/>
    </source>
</evidence>
<sequence>WKDELLTWNPDDYGGIKDMVVPQGIIWKPDMAVYNSLEDDIYLGGENLLADVNFKGEVRWEPVINLDATCRVDISKYPFDENVCILEVMPWMTGVSMYPYFVCLRQAGVSMQPILCMSASSWCLHNPNVSTYFHFFGFYSTIYFSLKLKRRPAYLAMTLLTPVTLLAVLCVVSFLLTPEEPEKVSVAITILLSFTVFLGVIDTDLPETSDNISLIGE</sequence>
<keyword evidence="9" id="KW-1185">Reference proteome</keyword>
<dbReference type="CDD" id="cd19051">
    <property type="entry name" value="LGIC_TM_cation"/>
    <property type="match status" value="1"/>
</dbReference>
<dbReference type="EMBL" id="CAXITT010000523">
    <property type="protein sequence ID" value="CAL1543065.1"/>
    <property type="molecule type" value="Genomic_DNA"/>
</dbReference>
<dbReference type="Proteomes" id="UP001497497">
    <property type="component" value="Unassembled WGS sequence"/>
</dbReference>
<organism evidence="8 9">
    <name type="scientific">Lymnaea stagnalis</name>
    <name type="common">Great pond snail</name>
    <name type="synonym">Helix stagnalis</name>
    <dbReference type="NCBI Taxonomy" id="6523"/>
    <lineage>
        <taxon>Eukaryota</taxon>
        <taxon>Metazoa</taxon>
        <taxon>Spiralia</taxon>
        <taxon>Lophotrochozoa</taxon>
        <taxon>Mollusca</taxon>
        <taxon>Gastropoda</taxon>
        <taxon>Heterobranchia</taxon>
        <taxon>Euthyneura</taxon>
        <taxon>Panpulmonata</taxon>
        <taxon>Hygrophila</taxon>
        <taxon>Lymnaeoidea</taxon>
        <taxon>Lymnaeidae</taxon>
        <taxon>Lymnaea</taxon>
    </lineage>
</organism>
<gene>
    <name evidence="8" type="ORF">GSLYS_00016599001</name>
</gene>
<dbReference type="AlphaFoldDB" id="A0AAV2IBP8"/>
<protein>
    <submittedName>
        <fullName evidence="8">Uncharacterized protein</fullName>
    </submittedName>
</protein>
<dbReference type="SUPFAM" id="SSF90112">
    <property type="entry name" value="Neurotransmitter-gated ion-channel transmembrane pore"/>
    <property type="match status" value="1"/>
</dbReference>
<feature type="non-terminal residue" evidence="8">
    <location>
        <position position="1"/>
    </location>
</feature>
<feature type="domain" description="Neurotransmitter-gated ion-channel transmembrane" evidence="7">
    <location>
        <begin position="160"/>
        <end position="216"/>
    </location>
</feature>
<reference evidence="8 9" key="1">
    <citation type="submission" date="2024-04" db="EMBL/GenBank/DDBJ databases">
        <authorList>
            <consortium name="Genoscope - CEA"/>
            <person name="William W."/>
        </authorList>
    </citation>
    <scope>NUCLEOTIDE SEQUENCE [LARGE SCALE GENOMIC DNA]</scope>
</reference>
<dbReference type="PRINTS" id="PR00252">
    <property type="entry name" value="NRIONCHANNEL"/>
</dbReference>
<evidence type="ECO:0000313" key="9">
    <source>
        <dbReference type="Proteomes" id="UP001497497"/>
    </source>
</evidence>
<comment type="caution">
    <text evidence="8">The sequence shown here is derived from an EMBL/GenBank/DDBJ whole genome shotgun (WGS) entry which is preliminary data.</text>
</comment>
<evidence type="ECO:0000256" key="1">
    <source>
        <dbReference type="ARBA" id="ARBA00004141"/>
    </source>
</evidence>
<evidence type="ECO:0000256" key="2">
    <source>
        <dbReference type="ARBA" id="ARBA00022692"/>
    </source>
</evidence>
<dbReference type="InterPro" id="IPR006202">
    <property type="entry name" value="Neur_chan_lig-bd"/>
</dbReference>
<dbReference type="Pfam" id="PF02932">
    <property type="entry name" value="Neur_chan_memb"/>
    <property type="match status" value="1"/>
</dbReference>
<evidence type="ECO:0000259" key="6">
    <source>
        <dbReference type="Pfam" id="PF02931"/>
    </source>
</evidence>
<dbReference type="InterPro" id="IPR036719">
    <property type="entry name" value="Neuro-gated_channel_TM_sf"/>
</dbReference>
<proteinExistence type="inferred from homology"/>
<accession>A0AAV2IBP8</accession>
<dbReference type="InterPro" id="IPR006029">
    <property type="entry name" value="Neurotrans-gated_channel_TM"/>
</dbReference>
<name>A0AAV2IBP8_LYMST</name>
<feature type="domain" description="Neurotransmitter-gated ion-channel ligand-binding" evidence="6">
    <location>
        <begin position="1"/>
        <end position="152"/>
    </location>
</feature>
<comment type="caution">
    <text evidence="5">Lacks conserved residue(s) required for the propagation of feature annotation.</text>
</comment>
<evidence type="ECO:0000256" key="5">
    <source>
        <dbReference type="RuleBase" id="RU000687"/>
    </source>
</evidence>
<dbReference type="Gene3D" id="2.70.170.10">
    <property type="entry name" value="Neurotransmitter-gated ion-channel ligand-binding domain"/>
    <property type="match status" value="1"/>
</dbReference>
<keyword evidence="3 5" id="KW-1133">Transmembrane helix</keyword>
<dbReference type="GO" id="GO:0005230">
    <property type="term" value="F:extracellular ligand-gated monoatomic ion channel activity"/>
    <property type="evidence" value="ECO:0007669"/>
    <property type="project" value="InterPro"/>
</dbReference>
<dbReference type="GO" id="GO:0016020">
    <property type="term" value="C:membrane"/>
    <property type="evidence" value="ECO:0007669"/>
    <property type="project" value="UniProtKB-SubCell"/>
</dbReference>
<keyword evidence="5" id="KW-0813">Transport</keyword>
<keyword evidence="5" id="KW-0406">Ion transport</keyword>
<comment type="subcellular location">
    <subcellularLocation>
        <location evidence="1">Membrane</location>
        <topology evidence="1">Multi-pass membrane protein</topology>
    </subcellularLocation>
</comment>
<dbReference type="PANTHER" id="PTHR18945">
    <property type="entry name" value="NEUROTRANSMITTER GATED ION CHANNEL"/>
    <property type="match status" value="1"/>
</dbReference>
<dbReference type="InterPro" id="IPR018000">
    <property type="entry name" value="Neurotransmitter_ion_chnl_CS"/>
</dbReference>
<dbReference type="Pfam" id="PF02931">
    <property type="entry name" value="Neur_chan_LBD"/>
    <property type="match status" value="1"/>
</dbReference>
<dbReference type="SUPFAM" id="SSF63712">
    <property type="entry name" value="Nicotinic receptor ligand binding domain-like"/>
    <property type="match status" value="1"/>
</dbReference>
<keyword evidence="5" id="KW-0407">Ion channel</keyword>
<dbReference type="PROSITE" id="PS00236">
    <property type="entry name" value="NEUROTR_ION_CHANNEL"/>
    <property type="match status" value="1"/>
</dbReference>
<feature type="transmembrane region" description="Helical" evidence="5">
    <location>
        <begin position="153"/>
        <end position="177"/>
    </location>
</feature>
<dbReference type="InterPro" id="IPR038050">
    <property type="entry name" value="Neuro_actylchol_rec"/>
</dbReference>
<evidence type="ECO:0000256" key="3">
    <source>
        <dbReference type="ARBA" id="ARBA00022989"/>
    </source>
</evidence>